<dbReference type="RefSeq" id="WP_007364418.1">
    <property type="nucleotide sequence ID" value="NZ_ACLR01000009.1"/>
</dbReference>
<evidence type="ECO:0000313" key="2">
    <source>
        <dbReference type="EMBL" id="EEK17750.1"/>
    </source>
</evidence>
<reference evidence="2 3" key="1">
    <citation type="submission" date="2009-04" db="EMBL/GenBank/DDBJ databases">
        <authorList>
            <person name="Sebastian Y."/>
            <person name="Madupu R."/>
            <person name="Durkin A.S."/>
            <person name="Torralba M."/>
            <person name="Methe B."/>
            <person name="Sutton G.G."/>
            <person name="Strausberg R.L."/>
            <person name="Nelson K.E."/>
        </authorList>
    </citation>
    <scope>NUCLEOTIDE SEQUENCE [LARGE SCALE GENOMIC DNA]</scope>
    <source>
        <strain evidence="2 3">60-3</strain>
    </source>
</reference>
<keyword evidence="1" id="KW-0732">Signal</keyword>
<organism evidence="2 3">
    <name type="scientific">Porphyromonas uenonis 60-3</name>
    <dbReference type="NCBI Taxonomy" id="596327"/>
    <lineage>
        <taxon>Bacteria</taxon>
        <taxon>Pseudomonadati</taxon>
        <taxon>Bacteroidota</taxon>
        <taxon>Bacteroidia</taxon>
        <taxon>Bacteroidales</taxon>
        <taxon>Porphyromonadaceae</taxon>
        <taxon>Porphyromonas</taxon>
    </lineage>
</organism>
<evidence type="ECO:0000313" key="3">
    <source>
        <dbReference type="Proteomes" id="UP000003303"/>
    </source>
</evidence>
<feature type="signal peptide" evidence="1">
    <location>
        <begin position="1"/>
        <end position="20"/>
    </location>
</feature>
<gene>
    <name evidence="2" type="ORF">PORUE0001_0303</name>
</gene>
<name>C2M948_9PORP</name>
<dbReference type="AlphaFoldDB" id="C2M948"/>
<proteinExistence type="predicted"/>
<dbReference type="EMBL" id="ACLR01000009">
    <property type="protein sequence ID" value="EEK17750.1"/>
    <property type="molecule type" value="Genomic_DNA"/>
</dbReference>
<feature type="chain" id="PRO_5002914577" evidence="1">
    <location>
        <begin position="21"/>
        <end position="285"/>
    </location>
</feature>
<dbReference type="STRING" id="596327.PORUE0001_0303"/>
<dbReference type="Proteomes" id="UP000003303">
    <property type="component" value="Unassembled WGS sequence"/>
</dbReference>
<accession>C2M948</accession>
<protein>
    <submittedName>
        <fullName evidence="2">Uncharacterized protein</fullName>
    </submittedName>
</protein>
<sequence>MRHQLLLLTILLSCGLIVSAQNTWDGLLTTVEHPTDPARGRVLAIMTNDAYIPIQTKDGVYASATDPLLLSGKSIQLDSIYHFVCNREGDSYHYDFEQLYKGAKYVTAEGWFVTALMGEDPNTGVVIPGIESFFLTKDKVRMDDAFTEWGGIVTALGGWTRKHLYAVNRDLTFTTPPDSIYTIRFVEIGRSYMATHVLSSKLTSIDLPTERSLAPIIKLEDEKLLIRSTRPISFVEVYSPEGYASRYETDDREEIVIPLQYASHCSVVHIEFADGSTPFTQKLLL</sequence>
<evidence type="ECO:0000256" key="1">
    <source>
        <dbReference type="SAM" id="SignalP"/>
    </source>
</evidence>
<keyword evidence="3" id="KW-1185">Reference proteome</keyword>
<dbReference type="OrthoDB" id="9870202at2"/>
<comment type="caution">
    <text evidence="2">The sequence shown here is derived from an EMBL/GenBank/DDBJ whole genome shotgun (WGS) entry which is preliminary data.</text>
</comment>